<evidence type="ECO:0008006" key="4">
    <source>
        <dbReference type="Google" id="ProtNLM"/>
    </source>
</evidence>
<keyword evidence="3" id="KW-1185">Reference proteome</keyword>
<dbReference type="OrthoDB" id="3262909at2759"/>
<feature type="signal peptide" evidence="1">
    <location>
        <begin position="1"/>
        <end position="23"/>
    </location>
</feature>
<protein>
    <recommendedName>
        <fullName evidence="4">Extracellular membrane protein CFEM domain-containing protein</fullName>
    </recommendedName>
</protein>
<organism evidence="2 3">
    <name type="scientific">Tulasnella calospora MUT 4182</name>
    <dbReference type="NCBI Taxonomy" id="1051891"/>
    <lineage>
        <taxon>Eukaryota</taxon>
        <taxon>Fungi</taxon>
        <taxon>Dikarya</taxon>
        <taxon>Basidiomycota</taxon>
        <taxon>Agaricomycotina</taxon>
        <taxon>Agaricomycetes</taxon>
        <taxon>Cantharellales</taxon>
        <taxon>Tulasnellaceae</taxon>
        <taxon>Tulasnella</taxon>
    </lineage>
</organism>
<dbReference type="HOGENOM" id="CLU_1497288_0_0_1"/>
<dbReference type="Proteomes" id="UP000054248">
    <property type="component" value="Unassembled WGS sequence"/>
</dbReference>
<accession>A0A0C3Q0Q5</accession>
<gene>
    <name evidence="2" type="ORF">M407DRAFT_28819</name>
</gene>
<evidence type="ECO:0000256" key="1">
    <source>
        <dbReference type="SAM" id="SignalP"/>
    </source>
</evidence>
<feature type="chain" id="PRO_5002177238" description="Extracellular membrane protein CFEM domain-containing protein" evidence="1">
    <location>
        <begin position="24"/>
        <end position="162"/>
    </location>
</feature>
<name>A0A0C3Q0Q5_9AGAM</name>
<reference evidence="2 3" key="1">
    <citation type="submission" date="2014-04" db="EMBL/GenBank/DDBJ databases">
        <authorList>
            <consortium name="DOE Joint Genome Institute"/>
            <person name="Kuo A."/>
            <person name="Girlanda M."/>
            <person name="Perotto S."/>
            <person name="Kohler A."/>
            <person name="Nagy L.G."/>
            <person name="Floudas D."/>
            <person name="Copeland A."/>
            <person name="Barry K.W."/>
            <person name="Cichocki N."/>
            <person name="Veneault-Fourrey C."/>
            <person name="LaButti K."/>
            <person name="Lindquist E.A."/>
            <person name="Lipzen A."/>
            <person name="Lundell T."/>
            <person name="Morin E."/>
            <person name="Murat C."/>
            <person name="Sun H."/>
            <person name="Tunlid A."/>
            <person name="Henrissat B."/>
            <person name="Grigoriev I.V."/>
            <person name="Hibbett D.S."/>
            <person name="Martin F."/>
            <person name="Nordberg H.P."/>
            <person name="Cantor M.N."/>
            <person name="Hua S.X."/>
        </authorList>
    </citation>
    <scope>NUCLEOTIDE SEQUENCE [LARGE SCALE GENOMIC DNA]</scope>
    <source>
        <strain evidence="2 3">MUT 4182</strain>
    </source>
</reference>
<keyword evidence="1" id="KW-0732">Signal</keyword>
<reference evidence="3" key="2">
    <citation type="submission" date="2015-01" db="EMBL/GenBank/DDBJ databases">
        <title>Evolutionary Origins and Diversification of the Mycorrhizal Mutualists.</title>
        <authorList>
            <consortium name="DOE Joint Genome Institute"/>
            <consortium name="Mycorrhizal Genomics Consortium"/>
            <person name="Kohler A."/>
            <person name="Kuo A."/>
            <person name="Nagy L.G."/>
            <person name="Floudas D."/>
            <person name="Copeland A."/>
            <person name="Barry K.W."/>
            <person name="Cichocki N."/>
            <person name="Veneault-Fourrey C."/>
            <person name="LaButti K."/>
            <person name="Lindquist E.A."/>
            <person name="Lipzen A."/>
            <person name="Lundell T."/>
            <person name="Morin E."/>
            <person name="Murat C."/>
            <person name="Riley R."/>
            <person name="Ohm R."/>
            <person name="Sun H."/>
            <person name="Tunlid A."/>
            <person name="Henrissat B."/>
            <person name="Grigoriev I.V."/>
            <person name="Hibbett D.S."/>
            <person name="Martin F."/>
        </authorList>
    </citation>
    <scope>NUCLEOTIDE SEQUENCE [LARGE SCALE GENOMIC DNA]</scope>
    <source>
        <strain evidence="3">MUT 4182</strain>
    </source>
</reference>
<dbReference type="EMBL" id="KN823133">
    <property type="protein sequence ID" value="KIO21610.1"/>
    <property type="molecule type" value="Genomic_DNA"/>
</dbReference>
<evidence type="ECO:0000313" key="3">
    <source>
        <dbReference type="Proteomes" id="UP000054248"/>
    </source>
</evidence>
<sequence length="162" mass="16412">MHFTSFIPAAALFLLSYTSAVNAAHDDAHQLVARSSTLVMRQVSGDLGTCESKCTPVESKLTSCGADAKCLCSSAMSVPFHDCAECAYGLVTDASTKSQLISAYNQYVDACKQAGSPVSGDTTLGDGPSTSSKSNDAASLSSGLAVGFGLPAAAIAASALFL</sequence>
<evidence type="ECO:0000313" key="2">
    <source>
        <dbReference type="EMBL" id="KIO21610.1"/>
    </source>
</evidence>
<dbReference type="AlphaFoldDB" id="A0A0C3Q0Q5"/>
<proteinExistence type="predicted"/>